<reference evidence="1 2" key="1">
    <citation type="journal article" date="2016" name="Sci. Rep.">
        <title>A proposed integrated approach for the preclinical evaluation of phage therapy in Pseudomonas infections.</title>
        <authorList>
            <person name="Danis-Wlodarczyk K."/>
            <person name="Vandenheuvel D."/>
            <person name="Jang H.B."/>
            <person name="Briers Y."/>
            <person name="Olszak T."/>
            <person name="Arabski M."/>
            <person name="Wasik S."/>
            <person name="Drabik M."/>
            <person name="Higgins G."/>
            <person name="Tyrrell J."/>
            <person name="Harvey B.J."/>
            <person name="Noben J.P."/>
            <person name="Lavigne R."/>
            <person name="Drulis-Kawa Z."/>
        </authorList>
    </citation>
    <scope>NUCLEOTIDE SEQUENCE [LARGE SCALE GENOMIC DNA]</scope>
</reference>
<name>A0A192Y715_9CAUD</name>
<dbReference type="Proteomes" id="UP000224336">
    <property type="component" value="Segment"/>
</dbReference>
<proteinExistence type="predicted"/>
<evidence type="ECO:0000313" key="2">
    <source>
        <dbReference type="Proteomes" id="UP000224336"/>
    </source>
</evidence>
<dbReference type="EMBL" id="KU521356">
    <property type="protein sequence ID" value="ANM44836.1"/>
    <property type="molecule type" value="Genomic_DNA"/>
</dbReference>
<sequence length="127" mass="15067">MHDLVIYWKAHDGYYIQDEYGEHPVTFQFAEINWNFTGAYEYGGSELIDDHLRFGIDFKVRDIEWQIRFDLDGKFTLYNMSNNDRDDTFVIPATSKFAQFFKKTGKHVVTNEVITIPINCSFDKQIY</sequence>
<accession>A0A192Y715</accession>
<evidence type="ECO:0000313" key="1">
    <source>
        <dbReference type="EMBL" id="ANM44836.1"/>
    </source>
</evidence>
<gene>
    <name evidence="1" type="ORF">KTN4_078</name>
</gene>
<organism evidence="1 2">
    <name type="scientific">Pseudomonas phage KTN4</name>
    <dbReference type="NCBI Taxonomy" id="1862701"/>
    <lineage>
        <taxon>Viruses</taxon>
        <taxon>Duplodnaviria</taxon>
        <taxon>Heunggongvirae</taxon>
        <taxon>Uroviricota</taxon>
        <taxon>Caudoviricetes</taxon>
        <taxon>Chimalliviridae</taxon>
        <taxon>Phikzvirus</taxon>
        <taxon>Phikzvirus phiKZ</taxon>
    </lineage>
</organism>
<protein>
    <submittedName>
        <fullName evidence="1">Uncharacterized protein</fullName>
    </submittedName>
</protein>